<evidence type="ECO:0000313" key="1">
    <source>
        <dbReference type="EMBL" id="RIA79047.1"/>
    </source>
</evidence>
<dbReference type="OrthoDB" id="10573920at2759"/>
<sequence length="115" mass="13800">MNHLELELIKAGNQIDGARNIQEVEKLFFETRSRYERAKEDELTEKKNRELFSNEKELNMMEKVIKEVFKSIDKISKEDFPPYFSEKHLLEAKKGLVDFRIKIDEEKDQLKVHSR</sequence>
<protein>
    <recommendedName>
        <fullName evidence="3">Tubulin-specific chaperone A</fullName>
    </recommendedName>
</protein>
<organism evidence="1 2">
    <name type="scientific">Glomus cerebriforme</name>
    <dbReference type="NCBI Taxonomy" id="658196"/>
    <lineage>
        <taxon>Eukaryota</taxon>
        <taxon>Fungi</taxon>
        <taxon>Fungi incertae sedis</taxon>
        <taxon>Mucoromycota</taxon>
        <taxon>Glomeromycotina</taxon>
        <taxon>Glomeromycetes</taxon>
        <taxon>Glomerales</taxon>
        <taxon>Glomeraceae</taxon>
        <taxon>Glomus</taxon>
    </lineage>
</organism>
<gene>
    <name evidence="1" type="ORF">C1645_841675</name>
</gene>
<dbReference type="EMBL" id="QKYT01001627">
    <property type="protein sequence ID" value="RIA79047.1"/>
    <property type="molecule type" value="Genomic_DNA"/>
</dbReference>
<reference evidence="1 2" key="1">
    <citation type="submission" date="2018-06" db="EMBL/GenBank/DDBJ databases">
        <title>Comparative genomics reveals the genomic features of Rhizophagus irregularis, R. cerebriforme, R. diaphanum and Gigaspora rosea, and their symbiotic lifestyle signature.</title>
        <authorList>
            <person name="Morin E."/>
            <person name="San Clemente H."/>
            <person name="Chen E.C.H."/>
            <person name="De La Providencia I."/>
            <person name="Hainaut M."/>
            <person name="Kuo A."/>
            <person name="Kohler A."/>
            <person name="Murat C."/>
            <person name="Tang N."/>
            <person name="Roy S."/>
            <person name="Loubradou J."/>
            <person name="Henrissat B."/>
            <person name="Grigoriev I.V."/>
            <person name="Corradi N."/>
            <person name="Roux C."/>
            <person name="Martin F.M."/>
        </authorList>
    </citation>
    <scope>NUCLEOTIDE SEQUENCE [LARGE SCALE GENOMIC DNA]</scope>
    <source>
        <strain evidence="1 2">DAOM 227022</strain>
    </source>
</reference>
<proteinExistence type="predicted"/>
<name>A0A397S4Y7_9GLOM</name>
<evidence type="ECO:0008006" key="3">
    <source>
        <dbReference type="Google" id="ProtNLM"/>
    </source>
</evidence>
<accession>A0A397S4Y7</accession>
<keyword evidence="2" id="KW-1185">Reference proteome</keyword>
<comment type="caution">
    <text evidence="1">The sequence shown here is derived from an EMBL/GenBank/DDBJ whole genome shotgun (WGS) entry which is preliminary data.</text>
</comment>
<dbReference type="AlphaFoldDB" id="A0A397S4Y7"/>
<evidence type="ECO:0000313" key="2">
    <source>
        <dbReference type="Proteomes" id="UP000265703"/>
    </source>
</evidence>
<dbReference type="Proteomes" id="UP000265703">
    <property type="component" value="Unassembled WGS sequence"/>
</dbReference>